<reference evidence="2" key="2">
    <citation type="submission" date="2025-08" db="UniProtKB">
        <authorList>
            <consortium name="Ensembl"/>
        </authorList>
    </citation>
    <scope>IDENTIFICATION</scope>
</reference>
<reference evidence="2 3" key="1">
    <citation type="journal article" date="2020" name="Nat. Commun.">
        <title>Donkey genomes provide new insights into domestication and selection for coat color.</title>
        <authorList>
            <person name="Wang"/>
            <person name="C."/>
            <person name="Li"/>
            <person name="H."/>
            <person name="Guo"/>
            <person name="Y."/>
            <person name="Huang"/>
            <person name="J."/>
            <person name="Sun"/>
            <person name="Y."/>
            <person name="Min"/>
            <person name="J."/>
            <person name="Wang"/>
            <person name="J."/>
            <person name="Fang"/>
            <person name="X."/>
            <person name="Zhao"/>
            <person name="Z."/>
            <person name="Wang"/>
            <person name="S."/>
            <person name="Zhang"/>
            <person name="Y."/>
            <person name="Liu"/>
            <person name="Q."/>
            <person name="Jiang"/>
            <person name="Q."/>
            <person name="Wang"/>
            <person name="X."/>
            <person name="Guo"/>
            <person name="Y."/>
            <person name="Yang"/>
            <person name="C."/>
            <person name="Wang"/>
            <person name="Y."/>
            <person name="Tian"/>
            <person name="F."/>
            <person name="Zhuang"/>
            <person name="G."/>
            <person name="Fan"/>
            <person name="Y."/>
            <person name="Gao"/>
            <person name="Q."/>
            <person name="Li"/>
            <person name="Y."/>
            <person name="Ju"/>
            <person name="Z."/>
            <person name="Li"/>
            <person name="J."/>
            <person name="Li"/>
            <person name="R."/>
            <person name="Hou"/>
            <person name="M."/>
            <person name="Yang"/>
            <person name="G."/>
            <person name="Liu"/>
            <person name="G."/>
            <person name="Liu"/>
            <person name="W."/>
            <person name="Guo"/>
            <person name="J."/>
            <person name="Pan"/>
            <person name="S."/>
            <person name="Fan"/>
            <person name="G."/>
            <person name="Zhang"/>
            <person name="W."/>
            <person name="Zhang"/>
            <person name="R."/>
            <person name="Yu"/>
            <person name="J."/>
            <person name="Zhang"/>
            <person name="X."/>
            <person name="Yin"/>
            <person name="Q."/>
            <person name="Ji"/>
            <person name="C."/>
            <person name="Jin"/>
            <person name="Y."/>
            <person name="Yue"/>
            <person name="G."/>
            <person name="Liu"/>
            <person name="M."/>
            <person name="Xu"/>
            <person name="J."/>
            <person name="Liu"/>
            <person name="S."/>
            <person name="Jordana"/>
            <person name="J."/>
            <person name="Noce"/>
            <person name="A."/>
            <person name="Amills"/>
            <person name="M."/>
            <person name="Wu"/>
            <person name="D.D."/>
            <person name="Li"/>
            <person name="S."/>
            <person name="Zhou"/>
            <person name="X. and Zhong"/>
            <person name="J."/>
        </authorList>
    </citation>
    <scope>NUCLEOTIDE SEQUENCE [LARGE SCALE GENOMIC DNA]</scope>
</reference>
<dbReference type="GO" id="GO:0005576">
    <property type="term" value="C:extracellular region"/>
    <property type="evidence" value="ECO:0007669"/>
    <property type="project" value="InterPro"/>
</dbReference>
<dbReference type="InterPro" id="IPR036645">
    <property type="entry name" value="Elafin-like_sf"/>
</dbReference>
<dbReference type="Proteomes" id="UP000694387">
    <property type="component" value="Chromosome 13"/>
</dbReference>
<dbReference type="CDD" id="cd00199">
    <property type="entry name" value="WAP"/>
    <property type="match status" value="1"/>
</dbReference>
<name>A0A8C4LTS1_EQUAS</name>
<dbReference type="SUPFAM" id="SSF57256">
    <property type="entry name" value="Elafin-like"/>
    <property type="match status" value="1"/>
</dbReference>
<dbReference type="GO" id="GO:0030414">
    <property type="term" value="F:peptidase inhibitor activity"/>
    <property type="evidence" value="ECO:0007669"/>
    <property type="project" value="InterPro"/>
</dbReference>
<dbReference type="AlphaFoldDB" id="A0A8C4LTS1"/>
<dbReference type="PROSITE" id="PS51390">
    <property type="entry name" value="WAP"/>
    <property type="match status" value="1"/>
</dbReference>
<dbReference type="SMART" id="SM00217">
    <property type="entry name" value="WAP"/>
    <property type="match status" value="1"/>
</dbReference>
<proteinExistence type="predicted"/>
<dbReference type="Ensembl" id="ENSEAST00005017612.2">
    <property type="protein sequence ID" value="ENSEASP00005016207.2"/>
    <property type="gene ID" value="ENSEASG00005011261.2"/>
</dbReference>
<dbReference type="GeneTree" id="ENSGT00940000166945"/>
<dbReference type="InterPro" id="IPR008197">
    <property type="entry name" value="WAP_dom"/>
</dbReference>
<evidence type="ECO:0000259" key="1">
    <source>
        <dbReference type="PROSITE" id="PS51390"/>
    </source>
</evidence>
<sequence length="66" mass="7092">MKLRWLEHSPRGPVSVSLCCPRLPPGTFGLCVELCSGDLSCPRGQKCCSNGCGHSCQTTVQDVSIR</sequence>
<organism evidence="2 3">
    <name type="scientific">Equus asinus</name>
    <name type="common">Donkey</name>
    <name type="synonym">Equus africanus asinus</name>
    <dbReference type="NCBI Taxonomy" id="9793"/>
    <lineage>
        <taxon>Eukaryota</taxon>
        <taxon>Metazoa</taxon>
        <taxon>Chordata</taxon>
        <taxon>Craniata</taxon>
        <taxon>Vertebrata</taxon>
        <taxon>Euteleostomi</taxon>
        <taxon>Mammalia</taxon>
        <taxon>Eutheria</taxon>
        <taxon>Laurasiatheria</taxon>
        <taxon>Perissodactyla</taxon>
        <taxon>Equidae</taxon>
        <taxon>Equus</taxon>
    </lineage>
</organism>
<feature type="domain" description="WAP" evidence="1">
    <location>
        <begin position="13"/>
        <end position="60"/>
    </location>
</feature>
<evidence type="ECO:0000313" key="2">
    <source>
        <dbReference type="Ensembl" id="ENSEASP00005016207.2"/>
    </source>
</evidence>
<keyword evidence="3" id="KW-1185">Reference proteome</keyword>
<evidence type="ECO:0000313" key="3">
    <source>
        <dbReference type="Proteomes" id="UP000694387"/>
    </source>
</evidence>
<protein>
    <recommendedName>
        <fullName evidence="1">WAP domain-containing protein</fullName>
    </recommendedName>
</protein>
<accession>A0A8C4LTS1</accession>
<dbReference type="Pfam" id="PF00095">
    <property type="entry name" value="WAP"/>
    <property type="match status" value="1"/>
</dbReference>
<dbReference type="Gene3D" id="4.10.75.10">
    <property type="entry name" value="Elafin-like"/>
    <property type="match status" value="1"/>
</dbReference>
<reference evidence="2" key="3">
    <citation type="submission" date="2025-09" db="UniProtKB">
        <authorList>
            <consortium name="Ensembl"/>
        </authorList>
    </citation>
    <scope>IDENTIFICATION</scope>
</reference>